<dbReference type="Pfam" id="PF13419">
    <property type="entry name" value="HAD_2"/>
    <property type="match status" value="1"/>
</dbReference>
<dbReference type="EMBL" id="FNBG01000041">
    <property type="protein sequence ID" value="SDG41749.1"/>
    <property type="molecule type" value="Genomic_DNA"/>
</dbReference>
<evidence type="ECO:0000313" key="1">
    <source>
        <dbReference type="EMBL" id="SDG41749.1"/>
    </source>
</evidence>
<name>A0A1G7U3X7_9BACL</name>
<gene>
    <name evidence="1" type="ORF">SAMN04488542_14131</name>
</gene>
<dbReference type="SFLD" id="SFLDG01129">
    <property type="entry name" value="C1.5:_HAD__Beta-PGM__Phosphata"/>
    <property type="match status" value="1"/>
</dbReference>
<organism evidence="1 2">
    <name type="scientific">Fontibacillus panacisegetis</name>
    <dbReference type="NCBI Taxonomy" id="670482"/>
    <lineage>
        <taxon>Bacteria</taxon>
        <taxon>Bacillati</taxon>
        <taxon>Bacillota</taxon>
        <taxon>Bacilli</taxon>
        <taxon>Bacillales</taxon>
        <taxon>Paenibacillaceae</taxon>
        <taxon>Fontibacillus</taxon>
    </lineage>
</organism>
<dbReference type="GO" id="GO:0006281">
    <property type="term" value="P:DNA repair"/>
    <property type="evidence" value="ECO:0007669"/>
    <property type="project" value="TreeGrafter"/>
</dbReference>
<dbReference type="SUPFAM" id="SSF56784">
    <property type="entry name" value="HAD-like"/>
    <property type="match status" value="1"/>
</dbReference>
<dbReference type="OrthoDB" id="9807630at2"/>
<dbReference type="FunFam" id="3.40.50.1000:FF:000022">
    <property type="entry name" value="Phosphoglycolate phosphatase"/>
    <property type="match status" value="1"/>
</dbReference>
<sequence length="218" mass="24797">MITTVLFDLDGTIIDTNELIISTFMHVLGRHFPEEPYTRERIIPHMGTTLEQQFRVFSGKEDVAELIKDYRTYNNAQHDAMVREFPHVNEVISKLHQRGIHLGVVTTKIRPTTMRALEMFGLLKYMETIVTVQDVEHPKPHPEPVLMAISKLNVDPESTLMVGDSAADIQSANAAGVKSAAVAWSLKGVEVLSKYNPDYILHDMRDIYRVLGWEPEKK</sequence>
<protein>
    <submittedName>
        <fullName evidence="1">Pyrophosphatase PpaX</fullName>
    </submittedName>
</protein>
<dbReference type="InterPro" id="IPR050155">
    <property type="entry name" value="HAD-like_hydrolase_sf"/>
</dbReference>
<dbReference type="InterPro" id="IPR036412">
    <property type="entry name" value="HAD-like_sf"/>
</dbReference>
<dbReference type="InterPro" id="IPR023198">
    <property type="entry name" value="PGP-like_dom2"/>
</dbReference>
<dbReference type="Gene3D" id="3.40.50.1000">
    <property type="entry name" value="HAD superfamily/HAD-like"/>
    <property type="match status" value="1"/>
</dbReference>
<dbReference type="AlphaFoldDB" id="A0A1G7U3X7"/>
<dbReference type="SFLD" id="SFLDG01135">
    <property type="entry name" value="C1.5.6:_HAD__Beta-PGM__Phospha"/>
    <property type="match status" value="1"/>
</dbReference>
<dbReference type="PANTHER" id="PTHR43434">
    <property type="entry name" value="PHOSPHOGLYCOLATE PHOSPHATASE"/>
    <property type="match status" value="1"/>
</dbReference>
<dbReference type="Gene3D" id="1.10.150.240">
    <property type="entry name" value="Putative phosphatase, domain 2"/>
    <property type="match status" value="1"/>
</dbReference>
<dbReference type="PRINTS" id="PR00413">
    <property type="entry name" value="HADHALOGNASE"/>
</dbReference>
<dbReference type="NCBIfam" id="TIGR01549">
    <property type="entry name" value="HAD-SF-IA-v1"/>
    <property type="match status" value="1"/>
</dbReference>
<dbReference type="GO" id="GO:0005829">
    <property type="term" value="C:cytosol"/>
    <property type="evidence" value="ECO:0007669"/>
    <property type="project" value="TreeGrafter"/>
</dbReference>
<dbReference type="PANTHER" id="PTHR43434:SF26">
    <property type="entry name" value="PYROPHOSPHATASE PPAX"/>
    <property type="match status" value="1"/>
</dbReference>
<dbReference type="RefSeq" id="WP_091235945.1">
    <property type="nucleotide sequence ID" value="NZ_FNBG01000041.1"/>
</dbReference>
<dbReference type="STRING" id="670482.SAMN04488542_14131"/>
<proteinExistence type="predicted"/>
<dbReference type="InterPro" id="IPR006439">
    <property type="entry name" value="HAD-SF_hydro_IA"/>
</dbReference>
<keyword evidence="2" id="KW-1185">Reference proteome</keyword>
<dbReference type="NCBIfam" id="NF009804">
    <property type="entry name" value="PRK13288.1"/>
    <property type="match status" value="1"/>
</dbReference>
<dbReference type="InterPro" id="IPR023214">
    <property type="entry name" value="HAD_sf"/>
</dbReference>
<dbReference type="InterPro" id="IPR041492">
    <property type="entry name" value="HAD_2"/>
</dbReference>
<reference evidence="1 2" key="1">
    <citation type="submission" date="2016-10" db="EMBL/GenBank/DDBJ databases">
        <authorList>
            <person name="de Groot N.N."/>
        </authorList>
    </citation>
    <scope>NUCLEOTIDE SEQUENCE [LARGE SCALE GENOMIC DNA]</scope>
    <source>
        <strain evidence="1 2">DSM 28129</strain>
    </source>
</reference>
<evidence type="ECO:0000313" key="2">
    <source>
        <dbReference type="Proteomes" id="UP000198972"/>
    </source>
</evidence>
<dbReference type="SFLD" id="SFLDS00003">
    <property type="entry name" value="Haloacid_Dehalogenase"/>
    <property type="match status" value="1"/>
</dbReference>
<dbReference type="GO" id="GO:0008967">
    <property type="term" value="F:phosphoglycolate phosphatase activity"/>
    <property type="evidence" value="ECO:0007669"/>
    <property type="project" value="TreeGrafter"/>
</dbReference>
<accession>A0A1G7U3X7</accession>
<dbReference type="NCBIfam" id="TIGR01509">
    <property type="entry name" value="HAD-SF-IA-v3"/>
    <property type="match status" value="1"/>
</dbReference>
<dbReference type="Proteomes" id="UP000198972">
    <property type="component" value="Unassembled WGS sequence"/>
</dbReference>